<evidence type="ECO:0000259" key="3">
    <source>
        <dbReference type="Pfam" id="PF00206"/>
    </source>
</evidence>
<dbReference type="PROSITE" id="PS00163">
    <property type="entry name" value="FUMARATE_LYASES"/>
    <property type="match status" value="1"/>
</dbReference>
<feature type="domain" description="Fumarate lyase N-terminal" evidence="3">
    <location>
        <begin position="81"/>
        <end position="285"/>
    </location>
</feature>
<sequence>MTDLFWPGDHRAGALMSGGAFLDALIAVENAWLAVLVEHHVAPDSAAAELGPLLRDADRDAVAADAERDGNPVTGLVAMLRSRAGHDTARWLHRGLTSQDVVDTALMLCLRDVLTDVHTQLSAQVRVLATMVRTHRTAPMLTRTLTQPALPGSAGMKFAGWLGAILDSADTLACVPAPAVQAGGAAGTMAAATELTGSADRALALADALAAKLALATALPWHTSRSRLTRAGDALVTACDCWGHIANDIAVGGRREIGEFAEGSGGGSSTMPHKNNPVLTVLLRRTALTAPPLAATLHAASAASVDERADGGWHAEWAPLRTLARHAVVAARHATDLLTDLRFDAARAEANLIAAQGITAEQQTMAATAGHAPGGAYLGATAPLVEATLDRAANFLKENS</sequence>
<evidence type="ECO:0000256" key="2">
    <source>
        <dbReference type="ARBA" id="ARBA00034772"/>
    </source>
</evidence>
<name>K0UQS7_MYCVA</name>
<dbReference type="InterPro" id="IPR020557">
    <property type="entry name" value="Fumarate_lyase_CS"/>
</dbReference>
<dbReference type="SUPFAM" id="SSF48557">
    <property type="entry name" value="L-aspartase-like"/>
    <property type="match status" value="1"/>
</dbReference>
<protein>
    <submittedName>
        <fullName evidence="4">3-carboxy-cis,cis-muconate cycloisomerase</fullName>
    </submittedName>
</protein>
<reference evidence="4 5" key="1">
    <citation type="journal article" date="2012" name="J. Bacteriol.">
        <title>Complete Genome Sequence of Mycobacterium vaccae Type Strain ATCC 25954.</title>
        <authorList>
            <person name="Ho Y.S."/>
            <person name="Adroub S.A."/>
            <person name="Abadi M."/>
            <person name="Al Alwan B."/>
            <person name="Alkhateeb R."/>
            <person name="Gao G."/>
            <person name="Ragab A."/>
            <person name="Ali S."/>
            <person name="van Soolingen D."/>
            <person name="Bitter W."/>
            <person name="Pain A."/>
            <person name="Abdallah A.M."/>
        </authorList>
    </citation>
    <scope>NUCLEOTIDE SEQUENCE [LARGE SCALE GENOMIC DNA]</scope>
    <source>
        <strain evidence="4 5">ATCC 25954</strain>
    </source>
</reference>
<dbReference type="Gene3D" id="1.20.200.10">
    <property type="entry name" value="Fumarase/aspartase (Central domain)"/>
    <property type="match status" value="1"/>
</dbReference>
<dbReference type="EMBL" id="ALQA01000044">
    <property type="protein sequence ID" value="EJZ07375.1"/>
    <property type="molecule type" value="Genomic_DNA"/>
</dbReference>
<keyword evidence="5" id="KW-1185">Reference proteome</keyword>
<dbReference type="PATRIC" id="fig|1194972.3.peg.3806"/>
<comment type="similarity">
    <text evidence="2">Belongs to the class-II fumarase/aspartase family.</text>
</comment>
<dbReference type="PANTHER" id="PTHR43172">
    <property type="entry name" value="ADENYLOSUCCINATE LYASE"/>
    <property type="match status" value="1"/>
</dbReference>
<dbReference type="Proteomes" id="UP000006072">
    <property type="component" value="Unassembled WGS sequence"/>
</dbReference>
<dbReference type="AlphaFoldDB" id="K0UQS7"/>
<dbReference type="GO" id="GO:0016853">
    <property type="term" value="F:isomerase activity"/>
    <property type="evidence" value="ECO:0007669"/>
    <property type="project" value="UniProtKB-KW"/>
</dbReference>
<dbReference type="Pfam" id="PF00206">
    <property type="entry name" value="Lyase_1"/>
    <property type="match status" value="1"/>
</dbReference>
<evidence type="ECO:0000313" key="4">
    <source>
        <dbReference type="EMBL" id="EJZ07375.1"/>
    </source>
</evidence>
<keyword evidence="4" id="KW-0413">Isomerase</keyword>
<evidence type="ECO:0000256" key="1">
    <source>
        <dbReference type="ARBA" id="ARBA00023239"/>
    </source>
</evidence>
<dbReference type="PRINTS" id="PR00149">
    <property type="entry name" value="FUMRATELYASE"/>
</dbReference>
<dbReference type="HOGENOM" id="CLU_030949_3_2_11"/>
<accession>K0UQS7</accession>
<gene>
    <name evidence="4" type="ORF">MVAC_19101</name>
</gene>
<keyword evidence="1" id="KW-0456">Lyase</keyword>
<dbReference type="eggNOG" id="COG0015">
    <property type="taxonomic scope" value="Bacteria"/>
</dbReference>
<dbReference type="PANTHER" id="PTHR43172:SF2">
    <property type="entry name" value="ADENYLOSUCCINATE LYASE C-TERMINAL DOMAIN-CONTAINING PROTEIN"/>
    <property type="match status" value="1"/>
</dbReference>
<dbReference type="GO" id="GO:0016829">
    <property type="term" value="F:lyase activity"/>
    <property type="evidence" value="ECO:0007669"/>
    <property type="project" value="UniProtKB-KW"/>
</dbReference>
<organism evidence="4 5">
    <name type="scientific">Mycolicibacterium vaccae ATCC 25954</name>
    <dbReference type="NCBI Taxonomy" id="1194972"/>
    <lineage>
        <taxon>Bacteria</taxon>
        <taxon>Bacillati</taxon>
        <taxon>Actinomycetota</taxon>
        <taxon>Actinomycetes</taxon>
        <taxon>Mycobacteriales</taxon>
        <taxon>Mycobacteriaceae</taxon>
        <taxon>Mycolicibacterium</taxon>
    </lineage>
</organism>
<dbReference type="InterPro" id="IPR008948">
    <property type="entry name" value="L-Aspartase-like"/>
</dbReference>
<comment type="caution">
    <text evidence="4">The sequence shown here is derived from an EMBL/GenBank/DDBJ whole genome shotgun (WGS) entry which is preliminary data.</text>
</comment>
<dbReference type="InterPro" id="IPR000362">
    <property type="entry name" value="Fumarate_lyase_fam"/>
</dbReference>
<proteinExistence type="inferred from homology"/>
<evidence type="ECO:0000313" key="5">
    <source>
        <dbReference type="Proteomes" id="UP000006072"/>
    </source>
</evidence>
<dbReference type="RefSeq" id="WP_003929145.1">
    <property type="nucleotide sequence ID" value="NZ_JH814685.1"/>
</dbReference>
<dbReference type="InterPro" id="IPR022761">
    <property type="entry name" value="Fumarate_lyase_N"/>
</dbReference>